<organism evidence="1 2">
    <name type="scientific">Roseobacter insulae</name>
    <dbReference type="NCBI Taxonomy" id="2859783"/>
    <lineage>
        <taxon>Bacteria</taxon>
        <taxon>Pseudomonadati</taxon>
        <taxon>Pseudomonadota</taxon>
        <taxon>Alphaproteobacteria</taxon>
        <taxon>Rhodobacterales</taxon>
        <taxon>Roseobacteraceae</taxon>
        <taxon>Roseobacter</taxon>
    </lineage>
</organism>
<sequence>MDGPNSTTGIVYYSRSGHSERVASKLAIMLHGKMIPLQAPRYAPRIFGYMRAGYDSLRQTCVLPPQAFASLAEFDRLVVCGPVWTSYPATPLRALLRSDMDKPETIALFVTTGGHSPAEKAWKVAELDLGRPFLATASLANSLEDTKEEELIIDTFLNELGAQGQKTSMN</sequence>
<dbReference type="EMBL" id="JAHXDN010000001">
    <property type="protein sequence ID" value="MBW4706284.1"/>
    <property type="molecule type" value="Genomic_DNA"/>
</dbReference>
<dbReference type="Proteomes" id="UP001138661">
    <property type="component" value="Unassembled WGS sequence"/>
</dbReference>
<evidence type="ECO:0000313" key="2">
    <source>
        <dbReference type="Proteomes" id="UP001138661"/>
    </source>
</evidence>
<keyword evidence="2" id="KW-1185">Reference proteome</keyword>
<dbReference type="AlphaFoldDB" id="A0A9X1FR74"/>
<reference evidence="1" key="1">
    <citation type="submission" date="2021-07" db="EMBL/GenBank/DDBJ databases">
        <title>Roseobacter insulae sp. nov., isolated from a tidal flat.</title>
        <authorList>
            <person name="Park S."/>
            <person name="Yoon J.-H."/>
        </authorList>
    </citation>
    <scope>NUCLEOTIDE SEQUENCE</scope>
    <source>
        <strain evidence="1">YSTF-M11</strain>
    </source>
</reference>
<accession>A0A9X1FR74</accession>
<evidence type="ECO:0008006" key="3">
    <source>
        <dbReference type="Google" id="ProtNLM"/>
    </source>
</evidence>
<proteinExistence type="predicted"/>
<comment type="caution">
    <text evidence="1">The sequence shown here is derived from an EMBL/GenBank/DDBJ whole genome shotgun (WGS) entry which is preliminary data.</text>
</comment>
<protein>
    <recommendedName>
        <fullName evidence="3">Flavodoxin-like domain-containing protein</fullName>
    </recommendedName>
</protein>
<dbReference type="RefSeq" id="WP_219497792.1">
    <property type="nucleotide sequence ID" value="NZ_JAHXDN010000001.1"/>
</dbReference>
<evidence type="ECO:0000313" key="1">
    <source>
        <dbReference type="EMBL" id="MBW4706284.1"/>
    </source>
</evidence>
<gene>
    <name evidence="1" type="ORF">KX928_00630</name>
</gene>
<name>A0A9X1FR74_9RHOB</name>